<evidence type="ECO:0000313" key="3">
    <source>
        <dbReference type="Proteomes" id="UP001153076"/>
    </source>
</evidence>
<dbReference type="Proteomes" id="UP001153076">
    <property type="component" value="Unassembled WGS sequence"/>
</dbReference>
<name>A0A9Q1Q4H2_9CARY</name>
<sequence>METLLLWQAVVAVESLKYDREMVMELEVDGDVRMFLKGSDEHGYLYVGESDGPKRRTQKATRTCDDGVVPGRSGRDRDDMVEEGWEYSVELTNSCKLVVKLGQQTGTCRMWHMRVDAKMGRVVDGDELDDDYDRCILPPTNGRQLGRPPSKCKESQTHRTRSRRCSKCGEVGHTRRTYRNPCADFDANYEGNVVKVEDLLDGSYVPVCMFPGVRQLEMFTREEADVHHGKPWSAIGKLMGNYHTAVLAL</sequence>
<evidence type="ECO:0000256" key="1">
    <source>
        <dbReference type="SAM" id="MobiDB-lite"/>
    </source>
</evidence>
<dbReference type="AlphaFoldDB" id="A0A9Q1Q4H2"/>
<comment type="caution">
    <text evidence="2">The sequence shown here is derived from an EMBL/GenBank/DDBJ whole genome shotgun (WGS) entry which is preliminary data.</text>
</comment>
<feature type="region of interest" description="Disordered" evidence="1">
    <location>
        <begin position="139"/>
        <end position="158"/>
    </location>
</feature>
<protein>
    <submittedName>
        <fullName evidence="2">Uncharacterized protein</fullName>
    </submittedName>
</protein>
<gene>
    <name evidence="2" type="ORF">Cgig2_025589</name>
</gene>
<accession>A0A9Q1Q4H2</accession>
<organism evidence="2 3">
    <name type="scientific">Carnegiea gigantea</name>
    <dbReference type="NCBI Taxonomy" id="171969"/>
    <lineage>
        <taxon>Eukaryota</taxon>
        <taxon>Viridiplantae</taxon>
        <taxon>Streptophyta</taxon>
        <taxon>Embryophyta</taxon>
        <taxon>Tracheophyta</taxon>
        <taxon>Spermatophyta</taxon>
        <taxon>Magnoliopsida</taxon>
        <taxon>eudicotyledons</taxon>
        <taxon>Gunneridae</taxon>
        <taxon>Pentapetalae</taxon>
        <taxon>Caryophyllales</taxon>
        <taxon>Cactineae</taxon>
        <taxon>Cactaceae</taxon>
        <taxon>Cactoideae</taxon>
        <taxon>Echinocereeae</taxon>
        <taxon>Carnegiea</taxon>
    </lineage>
</organism>
<evidence type="ECO:0000313" key="2">
    <source>
        <dbReference type="EMBL" id="KAJ8429402.1"/>
    </source>
</evidence>
<keyword evidence="3" id="KW-1185">Reference proteome</keyword>
<proteinExistence type="predicted"/>
<reference evidence="2" key="1">
    <citation type="submission" date="2022-04" db="EMBL/GenBank/DDBJ databases">
        <title>Carnegiea gigantea Genome sequencing and assembly v2.</title>
        <authorList>
            <person name="Copetti D."/>
            <person name="Sanderson M.J."/>
            <person name="Burquez A."/>
            <person name="Wojciechowski M.F."/>
        </authorList>
    </citation>
    <scope>NUCLEOTIDE SEQUENCE</scope>
    <source>
        <strain evidence="2">SGP5-SGP5p</strain>
        <tissue evidence="2">Aerial part</tissue>
    </source>
</reference>
<dbReference type="EMBL" id="JAKOGI010000898">
    <property type="protein sequence ID" value="KAJ8429402.1"/>
    <property type="molecule type" value="Genomic_DNA"/>
</dbReference>